<dbReference type="SMART" id="SM00054">
    <property type="entry name" value="EFh"/>
    <property type="match status" value="3"/>
</dbReference>
<dbReference type="GeneID" id="20211146"/>
<dbReference type="EMBL" id="KB097495">
    <property type="protein sequence ID" value="ESN96165.1"/>
    <property type="molecule type" value="Genomic_DNA"/>
</dbReference>
<dbReference type="Pfam" id="PF00036">
    <property type="entry name" value="EF-hand_1"/>
    <property type="match status" value="1"/>
</dbReference>
<dbReference type="GO" id="GO:0005509">
    <property type="term" value="F:calcium ion binding"/>
    <property type="evidence" value="ECO:0007669"/>
    <property type="project" value="InterPro"/>
</dbReference>
<reference evidence="5" key="1">
    <citation type="submission" date="2012-12" db="EMBL/GenBank/DDBJ databases">
        <authorList>
            <person name="Hellsten U."/>
            <person name="Grimwood J."/>
            <person name="Chapman J.A."/>
            <person name="Shapiro H."/>
            <person name="Aerts A."/>
            <person name="Otillar R.P."/>
            <person name="Terry A.Y."/>
            <person name="Boore J.L."/>
            <person name="Simakov O."/>
            <person name="Marletaz F."/>
            <person name="Cho S.-J."/>
            <person name="Edsinger-Gonzales E."/>
            <person name="Havlak P."/>
            <person name="Kuo D.-H."/>
            <person name="Larsson T."/>
            <person name="Lv J."/>
            <person name="Arendt D."/>
            <person name="Savage R."/>
            <person name="Osoegawa K."/>
            <person name="de Jong P."/>
            <person name="Lindberg D.R."/>
            <person name="Seaver E.C."/>
            <person name="Weisblat D.A."/>
            <person name="Putnam N.H."/>
            <person name="Grigoriev I.V."/>
            <person name="Rokhsar D.S."/>
        </authorList>
    </citation>
    <scope>NUCLEOTIDE SEQUENCE</scope>
</reference>
<keyword evidence="5" id="KW-1185">Reference proteome</keyword>
<evidence type="ECO:0000313" key="5">
    <source>
        <dbReference type="Proteomes" id="UP000015101"/>
    </source>
</evidence>
<dbReference type="OrthoDB" id="26525at2759"/>
<dbReference type="PROSITE" id="PS50222">
    <property type="entry name" value="EF_HAND_2"/>
    <property type="match status" value="2"/>
</dbReference>
<gene>
    <name evidence="4" type="primary">20211146</name>
    <name evidence="3" type="ORF">HELRODRAFT_189136</name>
</gene>
<dbReference type="STRING" id="6412.T1FQP9"/>
<keyword evidence="1" id="KW-0106">Calcium</keyword>
<dbReference type="KEGG" id="hro:HELRODRAFT_189136"/>
<evidence type="ECO:0000313" key="3">
    <source>
        <dbReference type="EMBL" id="ESN96165.1"/>
    </source>
</evidence>
<dbReference type="HOGENOM" id="CLU_061288_2_1_1"/>
<feature type="domain" description="EF-hand" evidence="2">
    <location>
        <begin position="75"/>
        <end position="110"/>
    </location>
</feature>
<reference evidence="3 5" key="2">
    <citation type="journal article" date="2013" name="Nature">
        <title>Insights into bilaterian evolution from three spiralian genomes.</title>
        <authorList>
            <person name="Simakov O."/>
            <person name="Marletaz F."/>
            <person name="Cho S.J."/>
            <person name="Edsinger-Gonzales E."/>
            <person name="Havlak P."/>
            <person name="Hellsten U."/>
            <person name="Kuo D.H."/>
            <person name="Larsson T."/>
            <person name="Lv J."/>
            <person name="Arendt D."/>
            <person name="Savage R."/>
            <person name="Osoegawa K."/>
            <person name="de Jong P."/>
            <person name="Grimwood J."/>
            <person name="Chapman J.A."/>
            <person name="Shapiro H."/>
            <person name="Aerts A."/>
            <person name="Otillar R.P."/>
            <person name="Terry A.Y."/>
            <person name="Boore J.L."/>
            <person name="Grigoriev I.V."/>
            <person name="Lindberg D.R."/>
            <person name="Seaver E.C."/>
            <person name="Weisblat D.A."/>
            <person name="Putnam N.H."/>
            <person name="Rokhsar D.S."/>
        </authorList>
    </citation>
    <scope>NUCLEOTIDE SEQUENCE</scope>
</reference>
<evidence type="ECO:0000259" key="2">
    <source>
        <dbReference type="PROSITE" id="PS50222"/>
    </source>
</evidence>
<dbReference type="Gene3D" id="1.10.238.10">
    <property type="entry name" value="EF-hand"/>
    <property type="match status" value="2"/>
</dbReference>
<dbReference type="PROSITE" id="PS00018">
    <property type="entry name" value="EF_HAND_1"/>
    <property type="match status" value="2"/>
</dbReference>
<reference evidence="4" key="3">
    <citation type="submission" date="2015-06" db="UniProtKB">
        <authorList>
            <consortium name="EnsemblMetazoa"/>
        </authorList>
    </citation>
    <scope>IDENTIFICATION</scope>
</reference>
<evidence type="ECO:0000256" key="1">
    <source>
        <dbReference type="ARBA" id="ARBA00022837"/>
    </source>
</evidence>
<evidence type="ECO:0000313" key="4">
    <source>
        <dbReference type="EnsemblMetazoa" id="HelroP189136"/>
    </source>
</evidence>
<dbReference type="AlphaFoldDB" id="T1FQP9"/>
<dbReference type="InterPro" id="IPR018247">
    <property type="entry name" value="EF_Hand_1_Ca_BS"/>
</dbReference>
<feature type="domain" description="EF-hand" evidence="2">
    <location>
        <begin position="2"/>
        <end position="37"/>
    </location>
</feature>
<protein>
    <recommendedName>
        <fullName evidence="2">EF-hand domain-containing protein</fullName>
    </recommendedName>
</protein>
<dbReference type="RefSeq" id="XP_009025392.1">
    <property type="nucleotide sequence ID" value="XM_009027144.1"/>
</dbReference>
<dbReference type="Proteomes" id="UP000015101">
    <property type="component" value="Unassembled WGS sequence"/>
</dbReference>
<dbReference type="InParanoid" id="T1FQP9"/>
<accession>T1FQP9</accession>
<dbReference type="EMBL" id="AMQM01001337">
    <property type="status" value="NOT_ANNOTATED_CDS"/>
    <property type="molecule type" value="Genomic_DNA"/>
</dbReference>
<organism evidence="4 5">
    <name type="scientific">Helobdella robusta</name>
    <name type="common">Californian leech</name>
    <dbReference type="NCBI Taxonomy" id="6412"/>
    <lineage>
        <taxon>Eukaryota</taxon>
        <taxon>Metazoa</taxon>
        <taxon>Spiralia</taxon>
        <taxon>Lophotrochozoa</taxon>
        <taxon>Annelida</taxon>
        <taxon>Clitellata</taxon>
        <taxon>Hirudinea</taxon>
        <taxon>Rhynchobdellida</taxon>
        <taxon>Glossiphoniidae</taxon>
        <taxon>Helobdella</taxon>
    </lineage>
</organism>
<dbReference type="EnsemblMetazoa" id="HelroT189136">
    <property type="protein sequence ID" value="HelroP189136"/>
    <property type="gene ID" value="HelroG189136"/>
</dbReference>
<sequence>MDDQFIYTEIFMQADKNKDGFLTFEELYEQMKKFGYKDEELKFKDHLEKFSQRDDKKLTKNEFLEAMHKAPHILHEAAELRRRFYQLDLNKDGMLDKKEMEKVLGCLGERVTVVELDLLMKKFDKRFRNNRSMKKMKI</sequence>
<proteinExistence type="predicted"/>
<dbReference type="InterPro" id="IPR011992">
    <property type="entry name" value="EF-hand-dom_pair"/>
</dbReference>
<dbReference type="SUPFAM" id="SSF47473">
    <property type="entry name" value="EF-hand"/>
    <property type="match status" value="1"/>
</dbReference>
<name>T1FQP9_HELRO</name>
<dbReference type="Pfam" id="PF13499">
    <property type="entry name" value="EF-hand_7"/>
    <property type="match status" value="1"/>
</dbReference>
<dbReference type="CTD" id="20211146"/>
<dbReference type="InterPro" id="IPR002048">
    <property type="entry name" value="EF_hand_dom"/>
</dbReference>